<dbReference type="OrthoDB" id="2443115at2759"/>
<evidence type="ECO:0000313" key="1">
    <source>
        <dbReference type="EMBL" id="CAG8840330.1"/>
    </source>
</evidence>
<accession>A0A9N9KKY8</accession>
<comment type="caution">
    <text evidence="1">The sequence shown here is derived from an EMBL/GenBank/DDBJ whole genome shotgun (WGS) entry which is preliminary data.</text>
</comment>
<dbReference type="EMBL" id="CAJVQA010089830">
    <property type="protein sequence ID" value="CAG8840330.1"/>
    <property type="molecule type" value="Genomic_DNA"/>
</dbReference>
<keyword evidence="2" id="KW-1185">Reference proteome</keyword>
<evidence type="ECO:0000313" key="2">
    <source>
        <dbReference type="Proteomes" id="UP000789759"/>
    </source>
</evidence>
<protein>
    <submittedName>
        <fullName evidence="1">12432_t:CDS:1</fullName>
    </submittedName>
</protein>
<reference evidence="1" key="1">
    <citation type="submission" date="2021-06" db="EMBL/GenBank/DDBJ databases">
        <authorList>
            <person name="Kallberg Y."/>
            <person name="Tangrot J."/>
            <person name="Rosling A."/>
        </authorList>
    </citation>
    <scope>NUCLEOTIDE SEQUENCE</scope>
    <source>
        <strain evidence="1">FL966</strain>
    </source>
</reference>
<gene>
    <name evidence="1" type="ORF">CPELLU_LOCUS21996</name>
</gene>
<sequence length="53" mass="5902">LQAITLDNATSNNVAINELVSCILCELPININKELFHNRCLAHILNLIVKEDS</sequence>
<name>A0A9N9KKY8_9GLOM</name>
<dbReference type="Proteomes" id="UP000789759">
    <property type="component" value="Unassembled WGS sequence"/>
</dbReference>
<proteinExistence type="predicted"/>
<dbReference type="AlphaFoldDB" id="A0A9N9KKY8"/>
<feature type="non-terminal residue" evidence="1">
    <location>
        <position position="53"/>
    </location>
</feature>
<organism evidence="1 2">
    <name type="scientific">Cetraspora pellucida</name>
    <dbReference type="NCBI Taxonomy" id="1433469"/>
    <lineage>
        <taxon>Eukaryota</taxon>
        <taxon>Fungi</taxon>
        <taxon>Fungi incertae sedis</taxon>
        <taxon>Mucoromycota</taxon>
        <taxon>Glomeromycotina</taxon>
        <taxon>Glomeromycetes</taxon>
        <taxon>Diversisporales</taxon>
        <taxon>Gigasporaceae</taxon>
        <taxon>Cetraspora</taxon>
    </lineage>
</organism>